<proteinExistence type="predicted"/>
<name>R7STX6_DICSQ</name>
<feature type="compositionally biased region" description="Low complexity" evidence="1">
    <location>
        <begin position="24"/>
        <end position="38"/>
    </location>
</feature>
<dbReference type="OMA" id="EYEHEER"/>
<evidence type="ECO:0000313" key="2">
    <source>
        <dbReference type="EMBL" id="EJF59165.1"/>
    </source>
</evidence>
<feature type="compositionally biased region" description="Polar residues" evidence="1">
    <location>
        <begin position="1"/>
        <end position="10"/>
    </location>
</feature>
<dbReference type="OrthoDB" id="2741604at2759"/>
<dbReference type="HOGENOM" id="CLU_1184977_0_0_1"/>
<reference evidence="2 3" key="1">
    <citation type="journal article" date="2012" name="Science">
        <title>The Paleozoic origin of enzymatic lignin decomposition reconstructed from 31 fungal genomes.</title>
        <authorList>
            <person name="Floudas D."/>
            <person name="Binder M."/>
            <person name="Riley R."/>
            <person name="Barry K."/>
            <person name="Blanchette R.A."/>
            <person name="Henrissat B."/>
            <person name="Martinez A.T."/>
            <person name="Otillar R."/>
            <person name="Spatafora J.W."/>
            <person name="Yadav J.S."/>
            <person name="Aerts A."/>
            <person name="Benoit I."/>
            <person name="Boyd A."/>
            <person name="Carlson A."/>
            <person name="Copeland A."/>
            <person name="Coutinho P.M."/>
            <person name="de Vries R.P."/>
            <person name="Ferreira P."/>
            <person name="Findley K."/>
            <person name="Foster B."/>
            <person name="Gaskell J."/>
            <person name="Glotzer D."/>
            <person name="Gorecki P."/>
            <person name="Heitman J."/>
            <person name="Hesse C."/>
            <person name="Hori C."/>
            <person name="Igarashi K."/>
            <person name="Jurgens J.A."/>
            <person name="Kallen N."/>
            <person name="Kersten P."/>
            <person name="Kohler A."/>
            <person name="Kuees U."/>
            <person name="Kumar T.K.A."/>
            <person name="Kuo A."/>
            <person name="LaButti K."/>
            <person name="Larrondo L.F."/>
            <person name="Lindquist E."/>
            <person name="Ling A."/>
            <person name="Lombard V."/>
            <person name="Lucas S."/>
            <person name="Lundell T."/>
            <person name="Martin R."/>
            <person name="McLaughlin D.J."/>
            <person name="Morgenstern I."/>
            <person name="Morin E."/>
            <person name="Murat C."/>
            <person name="Nagy L.G."/>
            <person name="Nolan M."/>
            <person name="Ohm R.A."/>
            <person name="Patyshakuliyeva A."/>
            <person name="Rokas A."/>
            <person name="Ruiz-Duenas F.J."/>
            <person name="Sabat G."/>
            <person name="Salamov A."/>
            <person name="Samejima M."/>
            <person name="Schmutz J."/>
            <person name="Slot J.C."/>
            <person name="St John F."/>
            <person name="Stenlid J."/>
            <person name="Sun H."/>
            <person name="Sun S."/>
            <person name="Syed K."/>
            <person name="Tsang A."/>
            <person name="Wiebenga A."/>
            <person name="Young D."/>
            <person name="Pisabarro A."/>
            <person name="Eastwood D.C."/>
            <person name="Martin F."/>
            <person name="Cullen D."/>
            <person name="Grigoriev I.V."/>
            <person name="Hibbett D.S."/>
        </authorList>
    </citation>
    <scope>NUCLEOTIDE SEQUENCE [LARGE SCALE GENOMIC DNA]</scope>
    <source>
        <strain evidence="2 3">LYAD-421 SS1</strain>
    </source>
</reference>
<dbReference type="RefSeq" id="XP_007368110.1">
    <property type="nucleotide sequence ID" value="XM_007368048.1"/>
</dbReference>
<dbReference type="GeneID" id="18837621"/>
<accession>R7STX6</accession>
<sequence length="234" mass="25876">MLARINTNMHSPDRPSRRPHGPRSACSPASATSVTSAKSARRAHFADVWKSKAGPSTIMIRTSPPQMSLPHDADVEQDPLFNLPEQIASRKPRRYCLKFLDIDPMSSDEESPFDSLFSFTASPVESPSYATTTFSSRQLSGSTPLSPQSFLSPITPTIVVQRFGDGDSVDRWMNGGGLEPLHTPLVADHKSSDYWDDSSSQSDWRELIDQFLQHTDLDDPMFPPTPGPDGTFPR</sequence>
<evidence type="ECO:0000256" key="1">
    <source>
        <dbReference type="SAM" id="MobiDB-lite"/>
    </source>
</evidence>
<gene>
    <name evidence="2" type="ORF">DICSQDRAFT_156402</name>
</gene>
<protein>
    <submittedName>
        <fullName evidence="2">Uncharacterized protein</fullName>
    </submittedName>
</protein>
<dbReference type="Proteomes" id="UP000053319">
    <property type="component" value="Unassembled WGS sequence"/>
</dbReference>
<organism evidence="2 3">
    <name type="scientific">Dichomitus squalens (strain LYAD-421)</name>
    <name type="common">Western red white-rot fungus</name>
    <dbReference type="NCBI Taxonomy" id="732165"/>
    <lineage>
        <taxon>Eukaryota</taxon>
        <taxon>Fungi</taxon>
        <taxon>Dikarya</taxon>
        <taxon>Basidiomycota</taxon>
        <taxon>Agaricomycotina</taxon>
        <taxon>Agaricomycetes</taxon>
        <taxon>Polyporales</taxon>
        <taxon>Polyporaceae</taxon>
        <taxon>Dichomitus</taxon>
    </lineage>
</organism>
<feature type="region of interest" description="Disordered" evidence="1">
    <location>
        <begin position="1"/>
        <end position="40"/>
    </location>
</feature>
<dbReference type="AlphaFoldDB" id="R7STX6"/>
<dbReference type="EMBL" id="JH719427">
    <property type="protein sequence ID" value="EJF59165.1"/>
    <property type="molecule type" value="Genomic_DNA"/>
</dbReference>
<evidence type="ECO:0000313" key="3">
    <source>
        <dbReference type="Proteomes" id="UP000053319"/>
    </source>
</evidence>
<dbReference type="KEGG" id="dsq:DICSQDRAFT_156402"/>